<feature type="transmembrane region" description="Helical" evidence="2">
    <location>
        <begin position="653"/>
        <end position="674"/>
    </location>
</feature>
<evidence type="ECO:0000313" key="4">
    <source>
        <dbReference type="Proteomes" id="UP000463975"/>
    </source>
</evidence>
<dbReference type="Proteomes" id="UP000463975">
    <property type="component" value="Chromosome"/>
</dbReference>
<dbReference type="EMBL" id="CP047652">
    <property type="protein sequence ID" value="QHI96060.1"/>
    <property type="molecule type" value="Genomic_DNA"/>
</dbReference>
<keyword evidence="4" id="KW-1185">Reference proteome</keyword>
<sequence>MAYEPTAQSAPQALGQMSGIKTTNSLLSDIKTKIGDLGDKLETICTSFTALNKKIDDAAKNSDTAIETMNRAVSAMNAITNHWSSSKSVTDDAGHKTNYVPGGPHHTGHHVSDAISHKTDHGGKKSHEHEKEESKSNDSDIGLSLKSFEDNGKLEDVIRRIGECKGLYDAALEEFVQSQRDFIAKLAHATGQVSLDLAKVENYLYHEGYSGKEGNKILTIDAQVAGAYRTGIEDVAHTGVNLQKNLGISTDELAGALAAAASIERKDIVGLLPKISFDHVNSYLAKSAENAKKAGLKGRDGVNDMVSLLAFARKDTKTDKEAFENVDKLYTALNSSTTDKNFRKNFGGKGIAELIANAHKAGISPITALINRIKELGKIKGSNDKAIHALFKGTGSEDLIKDLVAHQEQYTKIKGNVSKVNPDNLQRDLHQEMNGKLASINRFEEALSQLGQHIANGLTFAIDAATACINWLNSIFSFLERNCKFAADLLASALALLPTAIVSIIKGIGKLFGLIGKSIKGFFGRAASAIARTASSAWKNIKSAFGSIGKSGKNITEFFSRAAKAITRTVSSAWKNIKSAFGSIRKSGKNITEFFSRAASATARTASSIWRGITSVFGSIMRVAGKIGRFFGPAVRGIVSACGTIGRVVRGSVVVFEFLGEVIEAIVTGIAAVLGAPAEGAAALVAAIIAVGYGLYMLIFHFDKVKKFFVDLGNDISKFVSYLSNLFPRMWNSMKHWWQSDKKSDKSAADAAASAAADISAPASKAAAATDENSAKDFAEKQMRSTVELGQKLQFNKGLHGTNAPANDSKADAISKDPAGAANVMSFNSYLPGGINTDALGRNPANVAKFANVGTKLPAGFNAGALGQNPMGIDPASLTNGAPSPLSLRTVKTQKQETVVRLKIEAPKDMRVSSKHTQQPGNNVSVLVDHGQMMMRA</sequence>
<evidence type="ECO:0000256" key="1">
    <source>
        <dbReference type="SAM" id="MobiDB-lite"/>
    </source>
</evidence>
<feature type="region of interest" description="Disordered" evidence="1">
    <location>
        <begin position="85"/>
        <end position="143"/>
    </location>
</feature>
<feature type="compositionally biased region" description="Basic and acidic residues" evidence="1">
    <location>
        <begin position="110"/>
        <end position="138"/>
    </location>
</feature>
<keyword evidence="2" id="KW-0472">Membrane</keyword>
<evidence type="ECO:0000313" key="3">
    <source>
        <dbReference type="EMBL" id="QHI96060.1"/>
    </source>
</evidence>
<protein>
    <recommendedName>
        <fullName evidence="5">Phage tail tape measure protein</fullName>
    </recommendedName>
</protein>
<dbReference type="Gene3D" id="1.20.120.20">
    <property type="entry name" value="Apolipoprotein"/>
    <property type="match status" value="1"/>
</dbReference>
<evidence type="ECO:0008006" key="5">
    <source>
        <dbReference type="Google" id="ProtNLM"/>
    </source>
</evidence>
<dbReference type="KEGG" id="bomb:GT348_07255"/>
<dbReference type="RefSeq" id="WP_160619133.1">
    <property type="nucleotide sequence ID" value="NZ_CP047652.1"/>
</dbReference>
<feature type="transmembrane region" description="Helical" evidence="2">
    <location>
        <begin position="680"/>
        <end position="699"/>
    </location>
</feature>
<reference evidence="3 4" key="1">
    <citation type="submission" date="2020-01" db="EMBL/GenBank/DDBJ databases">
        <title>Genome sequencing of strain KACC 21507.</title>
        <authorList>
            <person name="Heo J."/>
            <person name="Kim S.-J."/>
            <person name="Kim J.-S."/>
            <person name="Hong S.-B."/>
            <person name="Kwon S.-W."/>
        </authorList>
    </citation>
    <scope>NUCLEOTIDE SEQUENCE [LARGE SCALE GENOMIC DNA]</scope>
    <source>
        <strain evidence="3 4">KACC 21507</strain>
    </source>
</reference>
<keyword evidence="2" id="KW-0812">Transmembrane</keyword>
<organism evidence="3 4">
    <name type="scientific">Aristophania vespae</name>
    <dbReference type="NCBI Taxonomy" id="2697033"/>
    <lineage>
        <taxon>Bacteria</taxon>
        <taxon>Pseudomonadati</taxon>
        <taxon>Pseudomonadota</taxon>
        <taxon>Alphaproteobacteria</taxon>
        <taxon>Acetobacterales</taxon>
        <taxon>Acetobacteraceae</taxon>
        <taxon>Aristophania</taxon>
    </lineage>
</organism>
<accession>A0A6P1NHP8</accession>
<dbReference type="AlphaFoldDB" id="A0A6P1NHP8"/>
<evidence type="ECO:0000256" key="2">
    <source>
        <dbReference type="SAM" id="Phobius"/>
    </source>
</evidence>
<feature type="transmembrane region" description="Helical" evidence="2">
    <location>
        <begin position="485"/>
        <end position="505"/>
    </location>
</feature>
<gene>
    <name evidence="3" type="ORF">GT348_07255</name>
</gene>
<keyword evidence="2" id="KW-1133">Transmembrane helix</keyword>
<name>A0A6P1NHP8_9PROT</name>
<proteinExistence type="predicted"/>